<keyword evidence="1" id="KW-1133">Transmembrane helix</keyword>
<name>A0ABQ4KMF0_9BACI</name>
<keyword evidence="1" id="KW-0472">Membrane</keyword>
<organism evidence="2 3">
    <name type="scientific">Lederbergia ruris</name>
    <dbReference type="NCBI Taxonomy" id="217495"/>
    <lineage>
        <taxon>Bacteria</taxon>
        <taxon>Bacillati</taxon>
        <taxon>Bacillota</taxon>
        <taxon>Bacilli</taxon>
        <taxon>Bacillales</taxon>
        <taxon>Bacillaceae</taxon>
        <taxon>Lederbergia</taxon>
    </lineage>
</organism>
<gene>
    <name evidence="2" type="primary">trpP</name>
    <name evidence="2" type="ORF">J8TS2_30000</name>
</gene>
<feature type="transmembrane region" description="Helical" evidence="1">
    <location>
        <begin position="50"/>
        <end position="70"/>
    </location>
</feature>
<protein>
    <submittedName>
        <fullName evidence="2">Tryptophan transport protein</fullName>
    </submittedName>
</protein>
<feature type="transmembrane region" description="Helical" evidence="1">
    <location>
        <begin position="105"/>
        <end position="126"/>
    </location>
</feature>
<evidence type="ECO:0000256" key="1">
    <source>
        <dbReference type="SAM" id="Phobius"/>
    </source>
</evidence>
<dbReference type="EMBL" id="BORB01000028">
    <property type="protein sequence ID" value="GIN58681.1"/>
    <property type="molecule type" value="Genomic_DNA"/>
</dbReference>
<dbReference type="InterPro" id="IPR031360">
    <property type="entry name" value="TrpP"/>
</dbReference>
<keyword evidence="1" id="KW-0812">Transmembrane</keyword>
<keyword evidence="3" id="KW-1185">Reference proteome</keyword>
<sequence>MKTKTLVILSMLLGIGTVLHLVMPGTWAIKPDMMLAMMFLGIALFPEKKNVLLLGIATGLLTALTTSFPMGQIPNIIDKPITAFVFYGLFLLLSKKLSKHLSLTILTVVCTFISGTLFLGSAYILFELPGPFIALFGSAVLPAMALNAIILFILYPLVITILKRTDFASTASM</sequence>
<dbReference type="Pfam" id="PF17099">
    <property type="entry name" value="TrpP"/>
    <property type="match status" value="1"/>
</dbReference>
<reference evidence="2 3" key="1">
    <citation type="submission" date="2021-03" db="EMBL/GenBank/DDBJ databases">
        <title>Antimicrobial resistance genes in bacteria isolated from Japanese honey, and their potential for conferring macrolide and lincosamide resistance in the American foulbrood pathogen Paenibacillus larvae.</title>
        <authorList>
            <person name="Okamoto M."/>
            <person name="Kumagai M."/>
            <person name="Kanamori H."/>
            <person name="Takamatsu D."/>
        </authorList>
    </citation>
    <scope>NUCLEOTIDE SEQUENCE [LARGE SCALE GENOMIC DNA]</scope>
    <source>
        <strain evidence="2 3">J8TS2</strain>
    </source>
</reference>
<comment type="caution">
    <text evidence="2">The sequence shown here is derived from an EMBL/GenBank/DDBJ whole genome shotgun (WGS) entry which is preliminary data.</text>
</comment>
<evidence type="ECO:0000313" key="2">
    <source>
        <dbReference type="EMBL" id="GIN58681.1"/>
    </source>
</evidence>
<feature type="transmembrane region" description="Helical" evidence="1">
    <location>
        <begin position="6"/>
        <end position="29"/>
    </location>
</feature>
<dbReference type="RefSeq" id="WP_158323766.1">
    <property type="nucleotide sequence ID" value="NZ_BORB01000028.1"/>
</dbReference>
<proteinExistence type="predicted"/>
<feature type="transmembrane region" description="Helical" evidence="1">
    <location>
        <begin position="132"/>
        <end position="155"/>
    </location>
</feature>
<accession>A0ABQ4KMF0</accession>
<dbReference type="Proteomes" id="UP000679950">
    <property type="component" value="Unassembled WGS sequence"/>
</dbReference>
<evidence type="ECO:0000313" key="3">
    <source>
        <dbReference type="Proteomes" id="UP000679950"/>
    </source>
</evidence>